<dbReference type="RefSeq" id="WP_378964209.1">
    <property type="nucleotide sequence ID" value="NZ_JBHTBJ010000001.1"/>
</dbReference>
<dbReference type="SUPFAM" id="SSF52091">
    <property type="entry name" value="SpoIIaa-like"/>
    <property type="match status" value="1"/>
</dbReference>
<dbReference type="InterPro" id="IPR003594">
    <property type="entry name" value="HATPase_dom"/>
</dbReference>
<organism evidence="3 4">
    <name type="scientific">Paractinoplanes rhizophilus</name>
    <dbReference type="NCBI Taxonomy" id="1416877"/>
    <lineage>
        <taxon>Bacteria</taxon>
        <taxon>Bacillati</taxon>
        <taxon>Actinomycetota</taxon>
        <taxon>Actinomycetes</taxon>
        <taxon>Micromonosporales</taxon>
        <taxon>Micromonosporaceae</taxon>
        <taxon>Paractinoplanes</taxon>
    </lineage>
</organism>
<dbReference type="InterPro" id="IPR036513">
    <property type="entry name" value="STAS_dom_sf"/>
</dbReference>
<keyword evidence="1" id="KW-0723">Serine/threonine-protein kinase</keyword>
<dbReference type="InterPro" id="IPR050267">
    <property type="entry name" value="Anti-sigma-factor_SerPK"/>
</dbReference>
<dbReference type="EMBL" id="JBHTBJ010000001">
    <property type="protein sequence ID" value="MFC7272796.1"/>
    <property type="molecule type" value="Genomic_DNA"/>
</dbReference>
<keyword evidence="3" id="KW-0067">ATP-binding</keyword>
<gene>
    <name evidence="3" type="ORF">ACFQS1_02285</name>
</gene>
<name>A0ABW2HIV4_9ACTN</name>
<dbReference type="Pfam" id="PF13581">
    <property type="entry name" value="HATPase_c_2"/>
    <property type="match status" value="1"/>
</dbReference>
<dbReference type="Proteomes" id="UP001596548">
    <property type="component" value="Unassembled WGS sequence"/>
</dbReference>
<accession>A0ABW2HIV4</accession>
<dbReference type="Gene3D" id="3.30.565.10">
    <property type="entry name" value="Histidine kinase-like ATPase, C-terminal domain"/>
    <property type="match status" value="1"/>
</dbReference>
<dbReference type="SUPFAM" id="SSF55874">
    <property type="entry name" value="ATPase domain of HSP90 chaperone/DNA topoisomerase II/histidine kinase"/>
    <property type="match status" value="1"/>
</dbReference>
<dbReference type="Pfam" id="PF01740">
    <property type="entry name" value="STAS"/>
    <property type="match status" value="1"/>
</dbReference>
<keyword evidence="3" id="KW-0547">Nucleotide-binding</keyword>
<evidence type="ECO:0000259" key="2">
    <source>
        <dbReference type="PROSITE" id="PS50801"/>
    </source>
</evidence>
<reference evidence="4" key="1">
    <citation type="journal article" date="2019" name="Int. J. Syst. Evol. Microbiol.">
        <title>The Global Catalogue of Microorganisms (GCM) 10K type strain sequencing project: providing services to taxonomists for standard genome sequencing and annotation.</title>
        <authorList>
            <consortium name="The Broad Institute Genomics Platform"/>
            <consortium name="The Broad Institute Genome Sequencing Center for Infectious Disease"/>
            <person name="Wu L."/>
            <person name="Ma J."/>
        </authorList>
    </citation>
    <scope>NUCLEOTIDE SEQUENCE [LARGE SCALE GENOMIC DNA]</scope>
    <source>
        <strain evidence="4">XZYJT-10</strain>
    </source>
</reference>
<keyword evidence="1" id="KW-0418">Kinase</keyword>
<feature type="domain" description="STAS" evidence="2">
    <location>
        <begin position="5"/>
        <end position="95"/>
    </location>
</feature>
<dbReference type="PANTHER" id="PTHR35526:SF3">
    <property type="entry name" value="ANTI-SIGMA-F FACTOR RSBW"/>
    <property type="match status" value="1"/>
</dbReference>
<sequence length="243" mass="25452">MAGPLAWTVDLDDGLAVVVVRGTLVLGKAEQLRVALLKCLAEQPDALLVDLAALEVADDTALSLFTAVSQQAENWPGTPLLLCAPSPPVAELLERGRHGNVPVYAGVAQARRAVAEGRAAVPSVTDELLPIAGAVRHARNLVTEACLAWDLPELVGSASLVVSELVSNAVEHAGTMMTVRVTRRGRYVHIAVRDGSPREPVAGTPGSLSDRGRGLVLVNTVAEHWGSLPTRDGKVVWATLAAP</sequence>
<dbReference type="InterPro" id="IPR002645">
    <property type="entry name" value="STAS_dom"/>
</dbReference>
<dbReference type="CDD" id="cd16936">
    <property type="entry name" value="HATPase_RsbW-like"/>
    <property type="match status" value="1"/>
</dbReference>
<dbReference type="GO" id="GO:0005524">
    <property type="term" value="F:ATP binding"/>
    <property type="evidence" value="ECO:0007669"/>
    <property type="project" value="UniProtKB-KW"/>
</dbReference>
<evidence type="ECO:0000313" key="3">
    <source>
        <dbReference type="EMBL" id="MFC7272796.1"/>
    </source>
</evidence>
<protein>
    <submittedName>
        <fullName evidence="3">ATP-binding protein</fullName>
    </submittedName>
</protein>
<dbReference type="PANTHER" id="PTHR35526">
    <property type="entry name" value="ANTI-SIGMA-F FACTOR RSBW-RELATED"/>
    <property type="match status" value="1"/>
</dbReference>
<dbReference type="InterPro" id="IPR036890">
    <property type="entry name" value="HATPase_C_sf"/>
</dbReference>
<dbReference type="Gene3D" id="3.30.750.24">
    <property type="entry name" value="STAS domain"/>
    <property type="match status" value="1"/>
</dbReference>
<keyword evidence="4" id="KW-1185">Reference proteome</keyword>
<comment type="caution">
    <text evidence="3">The sequence shown here is derived from an EMBL/GenBank/DDBJ whole genome shotgun (WGS) entry which is preliminary data.</text>
</comment>
<dbReference type="CDD" id="cd07043">
    <property type="entry name" value="STAS_anti-anti-sigma_factors"/>
    <property type="match status" value="1"/>
</dbReference>
<dbReference type="PROSITE" id="PS50801">
    <property type="entry name" value="STAS"/>
    <property type="match status" value="1"/>
</dbReference>
<evidence type="ECO:0000313" key="4">
    <source>
        <dbReference type="Proteomes" id="UP001596548"/>
    </source>
</evidence>
<proteinExistence type="predicted"/>
<keyword evidence="1" id="KW-0808">Transferase</keyword>
<evidence type="ECO:0000256" key="1">
    <source>
        <dbReference type="ARBA" id="ARBA00022527"/>
    </source>
</evidence>